<dbReference type="EMBL" id="BTSX01000002">
    <property type="protein sequence ID" value="GMS82813.1"/>
    <property type="molecule type" value="Genomic_DNA"/>
</dbReference>
<keyword evidence="2" id="KW-1185">Reference proteome</keyword>
<name>A0AAV5SQB9_9BILA</name>
<reference evidence="1" key="1">
    <citation type="submission" date="2023-10" db="EMBL/GenBank/DDBJ databases">
        <title>Genome assembly of Pristionchus species.</title>
        <authorList>
            <person name="Yoshida K."/>
            <person name="Sommer R.J."/>
        </authorList>
    </citation>
    <scope>NUCLEOTIDE SEQUENCE</scope>
    <source>
        <strain evidence="1">RS0144</strain>
    </source>
</reference>
<feature type="non-terminal residue" evidence="1">
    <location>
        <position position="1"/>
    </location>
</feature>
<protein>
    <recommendedName>
        <fullName evidence="3">Ribosomal protein</fullName>
    </recommendedName>
</protein>
<feature type="non-terminal residue" evidence="1">
    <location>
        <position position="81"/>
    </location>
</feature>
<evidence type="ECO:0008006" key="3">
    <source>
        <dbReference type="Google" id="ProtNLM"/>
    </source>
</evidence>
<dbReference type="AlphaFoldDB" id="A0AAV5SQB9"/>
<organism evidence="1 2">
    <name type="scientific">Pristionchus entomophagus</name>
    <dbReference type="NCBI Taxonomy" id="358040"/>
    <lineage>
        <taxon>Eukaryota</taxon>
        <taxon>Metazoa</taxon>
        <taxon>Ecdysozoa</taxon>
        <taxon>Nematoda</taxon>
        <taxon>Chromadorea</taxon>
        <taxon>Rhabditida</taxon>
        <taxon>Rhabditina</taxon>
        <taxon>Diplogasteromorpha</taxon>
        <taxon>Diplogasteroidea</taxon>
        <taxon>Neodiplogasteridae</taxon>
        <taxon>Pristionchus</taxon>
    </lineage>
</organism>
<sequence length="81" mass="9193">VAITLSCISQRIAFHQFNDSIPRIRESRRVVRTERRASLRVALCLPYDTEKIIGRATAPVEPADVAVSALERLCTSRREKQ</sequence>
<evidence type="ECO:0000313" key="1">
    <source>
        <dbReference type="EMBL" id="GMS82813.1"/>
    </source>
</evidence>
<accession>A0AAV5SQB9</accession>
<proteinExistence type="predicted"/>
<gene>
    <name evidence="1" type="ORF">PENTCL1PPCAC_4988</name>
</gene>
<comment type="caution">
    <text evidence="1">The sequence shown here is derived from an EMBL/GenBank/DDBJ whole genome shotgun (WGS) entry which is preliminary data.</text>
</comment>
<evidence type="ECO:0000313" key="2">
    <source>
        <dbReference type="Proteomes" id="UP001432027"/>
    </source>
</evidence>
<dbReference type="Proteomes" id="UP001432027">
    <property type="component" value="Unassembled WGS sequence"/>
</dbReference>